<organism evidence="4 5">
    <name type="scientific">Metschnikowia aff. pulcherrima</name>
    <dbReference type="NCBI Taxonomy" id="2163413"/>
    <lineage>
        <taxon>Eukaryota</taxon>
        <taxon>Fungi</taxon>
        <taxon>Dikarya</taxon>
        <taxon>Ascomycota</taxon>
        <taxon>Saccharomycotina</taxon>
        <taxon>Pichiomycetes</taxon>
        <taxon>Metschnikowiaceae</taxon>
        <taxon>Metschnikowia</taxon>
    </lineage>
</organism>
<dbReference type="SUPFAM" id="SSF51735">
    <property type="entry name" value="NAD(P)-binding Rossmann-fold domains"/>
    <property type="match status" value="1"/>
</dbReference>
<keyword evidence="1" id="KW-0560">Oxidoreductase</keyword>
<dbReference type="AlphaFoldDB" id="A0A4P6XXD1"/>
<proteinExistence type="inferred from homology"/>
<evidence type="ECO:0000256" key="1">
    <source>
        <dbReference type="ARBA" id="ARBA00023002"/>
    </source>
</evidence>
<evidence type="ECO:0000259" key="3">
    <source>
        <dbReference type="Pfam" id="PF01370"/>
    </source>
</evidence>
<sequence>MTTSVFVSGATGYIAQHILKTLVAKNYNVVGSVRTAEKGEKLKKLLASDKFSFEVVPDVEPAGAFDEALKKHPEVTVFLHTASPVQFQIKDIEQELLKPAINGTKNALNAIKAYGPQIKNVVVTSSYSAILTASKQSDPSFVATEESWNPITWEEAKTDPQLGYNALKTFAEKAVWDFVKTEKPNFKVNVVNPVYVFGPQAFDAEVKGELNFSAEIINKLLKLRPDSDVPLDQGGFVDVRDVAKAHLAAFEKGFSNQRLFMVSERFAGQDLLDILNENFPSLKGKIPVGKPGAGEEIKAGRCKLDNSKTRELLGFPLIDLKTCVVDSLNQIFRTRDQK</sequence>
<dbReference type="PANTHER" id="PTHR10366">
    <property type="entry name" value="NAD DEPENDENT EPIMERASE/DEHYDRATASE"/>
    <property type="match status" value="1"/>
</dbReference>
<protein>
    <submittedName>
        <fullName evidence="4">NADPH-dependent methylglyoxal reductase</fullName>
    </submittedName>
</protein>
<accession>A0A4P6XXD1</accession>
<keyword evidence="5" id="KW-1185">Reference proteome</keyword>
<dbReference type="Pfam" id="PF01370">
    <property type="entry name" value="Epimerase"/>
    <property type="match status" value="1"/>
</dbReference>
<dbReference type="GO" id="GO:0016616">
    <property type="term" value="F:oxidoreductase activity, acting on the CH-OH group of donors, NAD or NADP as acceptor"/>
    <property type="evidence" value="ECO:0007669"/>
    <property type="project" value="TreeGrafter"/>
</dbReference>
<name>A0A4P6XXD1_9ASCO</name>
<feature type="domain" description="NAD-dependent epimerase/dehydratase" evidence="3">
    <location>
        <begin position="5"/>
        <end position="253"/>
    </location>
</feature>
<dbReference type="SMR" id="A0A4P6XXD1"/>
<dbReference type="STRING" id="2163413.A0A4P6XXD1"/>
<dbReference type="InterPro" id="IPR050425">
    <property type="entry name" value="NAD(P)_dehydrat-like"/>
</dbReference>
<dbReference type="FunFam" id="3.40.50.720:FF:000191">
    <property type="entry name" value="Methylglyoxal reductase (NADPH-dependent)"/>
    <property type="match status" value="1"/>
</dbReference>
<evidence type="ECO:0000313" key="4">
    <source>
        <dbReference type="EMBL" id="QBM90831.1"/>
    </source>
</evidence>
<evidence type="ECO:0000256" key="2">
    <source>
        <dbReference type="ARBA" id="ARBA00023445"/>
    </source>
</evidence>
<dbReference type="CDD" id="cd05227">
    <property type="entry name" value="AR_SDR_e"/>
    <property type="match status" value="1"/>
</dbReference>
<gene>
    <name evidence="4" type="primary">MPUL0F04190</name>
    <name evidence="4" type="ORF">METSCH_F04190</name>
</gene>
<reference evidence="5" key="1">
    <citation type="submission" date="2019-03" db="EMBL/GenBank/DDBJ databases">
        <title>Snf2 controls pulcherriminic acid biosynthesis and connects pigmentation and antifungal activity of the yeast Metschnikowia pulcherrima.</title>
        <authorList>
            <person name="Gore-Lloyd D."/>
            <person name="Sumann I."/>
            <person name="Brachmann A.O."/>
            <person name="Schneeberger K."/>
            <person name="Ortiz-Merino R.A."/>
            <person name="Moreno-Beltran M."/>
            <person name="Schlaefli M."/>
            <person name="Kirner P."/>
            <person name="Santos Kron A."/>
            <person name="Wolfe K.H."/>
            <person name="Piel J."/>
            <person name="Ahrens C.H."/>
            <person name="Henk D."/>
            <person name="Freimoser F.M."/>
        </authorList>
    </citation>
    <scope>NUCLEOTIDE SEQUENCE [LARGE SCALE GENOMIC DNA]</scope>
    <source>
        <strain evidence="5">APC 1.2</strain>
    </source>
</reference>
<dbReference type="InterPro" id="IPR001509">
    <property type="entry name" value="Epimerase_deHydtase"/>
</dbReference>
<dbReference type="EMBL" id="CP034461">
    <property type="protein sequence ID" value="QBM90831.1"/>
    <property type="molecule type" value="Genomic_DNA"/>
</dbReference>
<dbReference type="PANTHER" id="PTHR10366:SF564">
    <property type="entry name" value="STEROL-4-ALPHA-CARBOXYLATE 3-DEHYDROGENASE, DECARBOXYLATING"/>
    <property type="match status" value="1"/>
</dbReference>
<evidence type="ECO:0000313" key="5">
    <source>
        <dbReference type="Proteomes" id="UP000292447"/>
    </source>
</evidence>
<dbReference type="Proteomes" id="UP000292447">
    <property type="component" value="Chromosome VI"/>
</dbReference>
<dbReference type="InterPro" id="IPR036291">
    <property type="entry name" value="NAD(P)-bd_dom_sf"/>
</dbReference>
<dbReference type="Gene3D" id="3.40.50.720">
    <property type="entry name" value="NAD(P)-binding Rossmann-like Domain"/>
    <property type="match status" value="1"/>
</dbReference>
<comment type="similarity">
    <text evidence="2">Belongs to the NAD(P)-dependent epimerase/dehydratase family. Dihydroflavonol-4-reductase subfamily.</text>
</comment>